<evidence type="ECO:0000256" key="8">
    <source>
        <dbReference type="SAM" id="Phobius"/>
    </source>
</evidence>
<feature type="transmembrane region" description="Helical" evidence="8">
    <location>
        <begin position="295"/>
        <end position="316"/>
    </location>
</feature>
<feature type="transmembrane region" description="Helical" evidence="8">
    <location>
        <begin position="85"/>
        <end position="106"/>
    </location>
</feature>
<feature type="transmembrane region" description="Helical" evidence="8">
    <location>
        <begin position="118"/>
        <end position="139"/>
    </location>
</feature>
<protein>
    <submittedName>
        <fullName evidence="10">Putative colanic acid biosysnthesis UDP-glucose lipid carrier transferase</fullName>
    </submittedName>
</protein>
<evidence type="ECO:0000256" key="7">
    <source>
        <dbReference type="ARBA" id="ARBA00023169"/>
    </source>
</evidence>
<feature type="transmembrane region" description="Helical" evidence="8">
    <location>
        <begin position="53"/>
        <end position="73"/>
    </location>
</feature>
<reference evidence="10 11" key="1">
    <citation type="submission" date="2017-08" db="EMBL/GenBank/DDBJ databases">
        <authorList>
            <person name="de Groot N.N."/>
        </authorList>
    </citation>
    <scope>NUCLEOTIDE SEQUENCE [LARGE SCALE GENOMIC DNA]</scope>
    <source>
        <strain evidence="10 11">USBA 78</strain>
    </source>
</reference>
<keyword evidence="6 8" id="KW-0472">Membrane</keyword>
<dbReference type="GO" id="GO:0016780">
    <property type="term" value="F:phosphotransferase activity, for other substituted phosphate groups"/>
    <property type="evidence" value="ECO:0007669"/>
    <property type="project" value="TreeGrafter"/>
</dbReference>
<proteinExistence type="inferred from homology"/>
<evidence type="ECO:0000256" key="1">
    <source>
        <dbReference type="ARBA" id="ARBA00004141"/>
    </source>
</evidence>
<dbReference type="AlphaFoldDB" id="A0A285TXC9"/>
<feature type="transmembrane region" description="Helical" evidence="8">
    <location>
        <begin position="21"/>
        <end position="41"/>
    </location>
</feature>
<evidence type="ECO:0000256" key="3">
    <source>
        <dbReference type="ARBA" id="ARBA00022679"/>
    </source>
</evidence>
<dbReference type="Pfam" id="PF02397">
    <property type="entry name" value="Bac_transf"/>
    <property type="match status" value="1"/>
</dbReference>
<comment type="subcellular location">
    <subcellularLocation>
        <location evidence="1">Membrane</location>
        <topology evidence="1">Multi-pass membrane protein</topology>
    </subcellularLocation>
</comment>
<dbReference type="PANTHER" id="PTHR30576">
    <property type="entry name" value="COLANIC BIOSYNTHESIS UDP-GLUCOSE LIPID CARRIER TRANSFERASE"/>
    <property type="match status" value="1"/>
</dbReference>
<evidence type="ECO:0000313" key="10">
    <source>
        <dbReference type="EMBL" id="SOC30138.1"/>
    </source>
</evidence>
<dbReference type="RefSeq" id="WP_097053511.1">
    <property type="nucleotide sequence ID" value="NZ_OBMM01000008.1"/>
</dbReference>
<gene>
    <name evidence="10" type="ORF">SAMN05428964_108124</name>
</gene>
<name>A0A285TXC9_9PROT</name>
<comment type="similarity">
    <text evidence="2">Belongs to the bacterial sugar transferase family.</text>
</comment>
<keyword evidence="4 8" id="KW-0812">Transmembrane</keyword>
<evidence type="ECO:0000256" key="5">
    <source>
        <dbReference type="ARBA" id="ARBA00022989"/>
    </source>
</evidence>
<keyword evidence="3 10" id="KW-0808">Transferase</keyword>
<dbReference type="Proteomes" id="UP000219068">
    <property type="component" value="Unassembled WGS sequence"/>
</dbReference>
<dbReference type="PANTHER" id="PTHR30576:SF0">
    <property type="entry name" value="UNDECAPRENYL-PHOSPHATE N-ACETYLGALACTOSAMINYL 1-PHOSPHATE TRANSFERASE-RELATED"/>
    <property type="match status" value="1"/>
</dbReference>
<evidence type="ECO:0000256" key="4">
    <source>
        <dbReference type="ARBA" id="ARBA00022692"/>
    </source>
</evidence>
<evidence type="ECO:0000256" key="6">
    <source>
        <dbReference type="ARBA" id="ARBA00023136"/>
    </source>
</evidence>
<evidence type="ECO:0000259" key="9">
    <source>
        <dbReference type="Pfam" id="PF02397"/>
    </source>
</evidence>
<feature type="domain" description="Bacterial sugar transferase" evidence="9">
    <location>
        <begin position="290"/>
        <end position="475"/>
    </location>
</feature>
<dbReference type="Pfam" id="PF13727">
    <property type="entry name" value="CoA_binding_3"/>
    <property type="match status" value="1"/>
</dbReference>
<dbReference type="InterPro" id="IPR003362">
    <property type="entry name" value="Bact_transf"/>
</dbReference>
<keyword evidence="5 8" id="KW-1133">Transmembrane helix</keyword>
<dbReference type="NCBIfam" id="TIGR03025">
    <property type="entry name" value="EPS_sugtrans"/>
    <property type="match status" value="1"/>
</dbReference>
<sequence>MRSGDKYYGHIYGRKRLIVRDLIFVSDAIVLLVSPFFASLFRFNEFYVPESLYLPSVIVSAVYFAFMILMRSYTRIDLSFLRVGVVRLTMSLVSAYALFFSLSYFMKSSGDISRLWMGYNFITSILLLASYRLVFGYVLHKTGVAMRLRPAFSIIYSGSHRNVMNAIVTAKDTYRINVDKCIELPSLDDFKDDGKKVEAELALLRRSVPDVLILALSDDDRRRFSTFLPAISAIPSEILEFSFLTADVLLPEREKINMNSGQPREWVVVAGLPFVRSAEQPLSGRGWWIKRLEDIILGIFLMILFSPVMIFAAIGVKLTTPGPVLYRQLRHGFNGQEIKIFKFRSMYAECCDPEAVGELSQVRKGDPRVTRFGLFLRRTSLDELPQLFNVLRGEMSLVGPRPHATNQYAHYQGKVNTYFSRHRVRPGITGWAQINGWRGETDTDEKIQQRIACDLYYISHWSIWFDIRILFLTLFLGFANKNAF</sequence>
<dbReference type="GO" id="GO:0000271">
    <property type="term" value="P:polysaccharide biosynthetic process"/>
    <property type="evidence" value="ECO:0007669"/>
    <property type="project" value="UniProtKB-KW"/>
</dbReference>
<keyword evidence="7" id="KW-0270">Exopolysaccharide synthesis</keyword>
<dbReference type="InterPro" id="IPR017475">
    <property type="entry name" value="EPS_sugar_tfrase"/>
</dbReference>
<dbReference type="GO" id="GO:0016020">
    <property type="term" value="C:membrane"/>
    <property type="evidence" value="ECO:0007669"/>
    <property type="project" value="UniProtKB-SubCell"/>
</dbReference>
<organism evidence="10 11">
    <name type="scientific">Thalassospira xiamenensis</name>
    <dbReference type="NCBI Taxonomy" id="220697"/>
    <lineage>
        <taxon>Bacteria</taxon>
        <taxon>Pseudomonadati</taxon>
        <taxon>Pseudomonadota</taxon>
        <taxon>Alphaproteobacteria</taxon>
        <taxon>Rhodospirillales</taxon>
        <taxon>Thalassospiraceae</taxon>
        <taxon>Thalassospira</taxon>
    </lineage>
</organism>
<evidence type="ECO:0000313" key="11">
    <source>
        <dbReference type="Proteomes" id="UP000219068"/>
    </source>
</evidence>
<dbReference type="EMBL" id="OBMM01000008">
    <property type="protein sequence ID" value="SOC30138.1"/>
    <property type="molecule type" value="Genomic_DNA"/>
</dbReference>
<evidence type="ECO:0000256" key="2">
    <source>
        <dbReference type="ARBA" id="ARBA00006464"/>
    </source>
</evidence>
<accession>A0A285TXC9</accession>